<proteinExistence type="predicted"/>
<evidence type="ECO:0000313" key="2">
    <source>
        <dbReference type="EMBL" id="KAJ1088493.1"/>
    </source>
</evidence>
<protein>
    <submittedName>
        <fullName evidence="2">Uncharacterized protein</fullName>
    </submittedName>
</protein>
<feature type="region of interest" description="Disordered" evidence="1">
    <location>
        <begin position="1"/>
        <end position="25"/>
    </location>
</feature>
<evidence type="ECO:0000256" key="1">
    <source>
        <dbReference type="SAM" id="MobiDB-lite"/>
    </source>
</evidence>
<sequence>MAGSLTASKAGARSVPRPTSRQDRLHKVACGGRAHFNVVRLCDRKGLIGNPRGGSTRGGRRLKKEKSSREAASERARSPRGTPGIEVFRRM</sequence>
<organism evidence="2 3">
    <name type="scientific">Pleurodeles waltl</name>
    <name type="common">Iberian ribbed newt</name>
    <dbReference type="NCBI Taxonomy" id="8319"/>
    <lineage>
        <taxon>Eukaryota</taxon>
        <taxon>Metazoa</taxon>
        <taxon>Chordata</taxon>
        <taxon>Craniata</taxon>
        <taxon>Vertebrata</taxon>
        <taxon>Euteleostomi</taxon>
        <taxon>Amphibia</taxon>
        <taxon>Batrachia</taxon>
        <taxon>Caudata</taxon>
        <taxon>Salamandroidea</taxon>
        <taxon>Salamandridae</taxon>
        <taxon>Pleurodelinae</taxon>
        <taxon>Pleurodeles</taxon>
    </lineage>
</organism>
<gene>
    <name evidence="2" type="ORF">NDU88_001650</name>
</gene>
<evidence type="ECO:0000313" key="3">
    <source>
        <dbReference type="Proteomes" id="UP001066276"/>
    </source>
</evidence>
<accession>A0AAV7LBL8</accession>
<name>A0AAV7LBL8_PLEWA</name>
<dbReference type="EMBL" id="JANPWB010000015">
    <property type="protein sequence ID" value="KAJ1088493.1"/>
    <property type="molecule type" value="Genomic_DNA"/>
</dbReference>
<comment type="caution">
    <text evidence="2">The sequence shown here is derived from an EMBL/GenBank/DDBJ whole genome shotgun (WGS) entry which is preliminary data.</text>
</comment>
<reference evidence="2" key="1">
    <citation type="journal article" date="2022" name="bioRxiv">
        <title>Sequencing and chromosome-scale assembly of the giantPleurodeles waltlgenome.</title>
        <authorList>
            <person name="Brown T."/>
            <person name="Elewa A."/>
            <person name="Iarovenko S."/>
            <person name="Subramanian E."/>
            <person name="Araus A.J."/>
            <person name="Petzold A."/>
            <person name="Susuki M."/>
            <person name="Suzuki K.-i.T."/>
            <person name="Hayashi T."/>
            <person name="Toyoda A."/>
            <person name="Oliveira C."/>
            <person name="Osipova E."/>
            <person name="Leigh N.D."/>
            <person name="Simon A."/>
            <person name="Yun M.H."/>
        </authorList>
    </citation>
    <scope>NUCLEOTIDE SEQUENCE</scope>
    <source>
        <strain evidence="2">20211129_DDA</strain>
        <tissue evidence="2">Liver</tissue>
    </source>
</reference>
<dbReference type="Proteomes" id="UP001066276">
    <property type="component" value="Chromosome 11"/>
</dbReference>
<keyword evidence="3" id="KW-1185">Reference proteome</keyword>
<feature type="region of interest" description="Disordered" evidence="1">
    <location>
        <begin position="45"/>
        <end position="91"/>
    </location>
</feature>
<feature type="compositionally biased region" description="Basic and acidic residues" evidence="1">
    <location>
        <begin position="65"/>
        <end position="77"/>
    </location>
</feature>
<dbReference type="AlphaFoldDB" id="A0AAV7LBL8"/>